<proteinExistence type="predicted"/>
<dbReference type="CDD" id="cd16280">
    <property type="entry name" value="metallo-hydrolase-like_MBL-fold"/>
    <property type="match status" value="1"/>
</dbReference>
<organism evidence="7 8">
    <name type="scientific">Vibrio aquimaris</name>
    <dbReference type="NCBI Taxonomy" id="2587862"/>
    <lineage>
        <taxon>Bacteria</taxon>
        <taxon>Pseudomonadati</taxon>
        <taxon>Pseudomonadota</taxon>
        <taxon>Gammaproteobacteria</taxon>
        <taxon>Vibrionales</taxon>
        <taxon>Vibrionaceae</taxon>
        <taxon>Vibrio</taxon>
    </lineage>
</organism>
<dbReference type="KEGG" id="vaq:FIV01_18010"/>
<dbReference type="InterPro" id="IPR001279">
    <property type="entry name" value="Metallo-B-lactamas"/>
</dbReference>
<keyword evidence="3 7" id="KW-0378">Hydrolase</keyword>
<evidence type="ECO:0000259" key="6">
    <source>
        <dbReference type="SMART" id="SM00849"/>
    </source>
</evidence>
<dbReference type="EMBL" id="CP045351">
    <property type="protein sequence ID" value="QFT28290.1"/>
    <property type="molecule type" value="Genomic_DNA"/>
</dbReference>
<dbReference type="SMART" id="SM00849">
    <property type="entry name" value="Lactamase_B"/>
    <property type="match status" value="1"/>
</dbReference>
<dbReference type="InterPro" id="IPR036866">
    <property type="entry name" value="RibonucZ/Hydroxyglut_hydro"/>
</dbReference>
<evidence type="ECO:0000256" key="1">
    <source>
        <dbReference type="ARBA" id="ARBA00001947"/>
    </source>
</evidence>
<geneLocation type="plasmid" evidence="8">
    <name>pthaf100_a</name>
</geneLocation>
<evidence type="ECO:0000313" key="8">
    <source>
        <dbReference type="Proteomes" id="UP000326936"/>
    </source>
</evidence>
<evidence type="ECO:0000313" key="7">
    <source>
        <dbReference type="EMBL" id="QFT28290.1"/>
    </source>
</evidence>
<reference evidence="7 8" key="1">
    <citation type="submission" date="2019-10" db="EMBL/GenBank/DDBJ databases">
        <title>Complete genome sequence of Vibrio sp. strain THAF100, isolated from non-filtered water from the water column of tank 6 of a marine aquarium containing stony-coral fragments. Water maintained at 26 degree C.</title>
        <authorList>
            <person name="Ruckert C."/>
            <person name="Franco A."/>
            <person name="Kalinowski J."/>
            <person name="Glaeser S."/>
        </authorList>
    </citation>
    <scope>NUCLEOTIDE SEQUENCE [LARGE SCALE GENOMIC DNA]</scope>
    <source>
        <strain evidence="7 8">THAF100</strain>
        <plasmid evidence="8">pthaf100_a</plasmid>
    </source>
</reference>
<evidence type="ECO:0000256" key="3">
    <source>
        <dbReference type="ARBA" id="ARBA00022801"/>
    </source>
</evidence>
<dbReference type="PANTHER" id="PTHR46233:SF3">
    <property type="entry name" value="HYDROXYACYLGLUTATHIONE HYDROLASE GLOC"/>
    <property type="match status" value="1"/>
</dbReference>
<dbReference type="Pfam" id="PF00753">
    <property type="entry name" value="Lactamase_B"/>
    <property type="match status" value="1"/>
</dbReference>
<dbReference type="RefSeq" id="WP_152432316.1">
    <property type="nucleotide sequence ID" value="NZ_CBCSDK010000013.1"/>
</dbReference>
<accession>A0A5P9CQ13</accession>
<evidence type="ECO:0000256" key="2">
    <source>
        <dbReference type="ARBA" id="ARBA00022723"/>
    </source>
</evidence>
<keyword evidence="7" id="KW-0614">Plasmid</keyword>
<feature type="signal peptide" evidence="5">
    <location>
        <begin position="1"/>
        <end position="17"/>
    </location>
</feature>
<dbReference type="PANTHER" id="PTHR46233">
    <property type="entry name" value="HYDROXYACYLGLUTATHIONE HYDROLASE GLOC"/>
    <property type="match status" value="1"/>
</dbReference>
<comment type="cofactor">
    <cofactor evidence="1">
        <name>Zn(2+)</name>
        <dbReference type="ChEBI" id="CHEBI:29105"/>
    </cofactor>
</comment>
<gene>
    <name evidence="7" type="ORF">FIV01_18010</name>
</gene>
<dbReference type="Gene3D" id="3.60.15.10">
    <property type="entry name" value="Ribonuclease Z/Hydroxyacylglutathione hydrolase-like"/>
    <property type="match status" value="1"/>
</dbReference>
<feature type="chain" id="PRO_5025057680" evidence="5">
    <location>
        <begin position="18"/>
        <end position="280"/>
    </location>
</feature>
<dbReference type="InterPro" id="IPR051453">
    <property type="entry name" value="MBL_Glyoxalase_II"/>
</dbReference>
<protein>
    <submittedName>
        <fullName evidence="7">Metallo-beta-lactamase L1</fullName>
        <ecNumber evidence="7">3.5.2.6</ecNumber>
    </submittedName>
</protein>
<dbReference type="EC" id="3.5.2.6" evidence="7"/>
<sequence length="280" mass="31631">MKPTALLLLFLSLNAFSSEQPETIPEKTDQNGYVEPFKMFDDLYYVGDKWVSSYLIPTSEGLVLIDTLDSPYGRWIPNNIETLGFNPKHLRYIIITHGHSDHVGGAEYIQRHFDTQVVMSSIDFRLAKFTAKNSRGDNRFLAPKVTTFANDGDTLVVGNKQFRFYSTPGHTRGALSIEFNVTHQGETHKAFIVGGNGTNFTGLELAQQYVDSVKRIRSLSKTEPQVEVNLASHPHLAQIFERHAKESRQSNPFVEPQGFQAFLDVLEERGSKKLAQEQTH</sequence>
<keyword evidence="4" id="KW-0862">Zinc</keyword>
<name>A0A5P9CQ13_9VIBR</name>
<dbReference type="GO" id="GO:0046872">
    <property type="term" value="F:metal ion binding"/>
    <property type="evidence" value="ECO:0007669"/>
    <property type="project" value="UniProtKB-KW"/>
</dbReference>
<keyword evidence="2" id="KW-0479">Metal-binding</keyword>
<dbReference type="Proteomes" id="UP000326936">
    <property type="component" value="Plasmid pTHAF100_a"/>
</dbReference>
<dbReference type="GO" id="GO:0008800">
    <property type="term" value="F:beta-lactamase activity"/>
    <property type="evidence" value="ECO:0007669"/>
    <property type="project" value="UniProtKB-EC"/>
</dbReference>
<keyword evidence="5" id="KW-0732">Signal</keyword>
<dbReference type="SUPFAM" id="SSF56281">
    <property type="entry name" value="Metallo-hydrolase/oxidoreductase"/>
    <property type="match status" value="1"/>
</dbReference>
<keyword evidence="8" id="KW-1185">Reference proteome</keyword>
<feature type="domain" description="Metallo-beta-lactamase" evidence="6">
    <location>
        <begin position="50"/>
        <end position="235"/>
    </location>
</feature>
<dbReference type="OrthoDB" id="9815874at2"/>
<dbReference type="AlphaFoldDB" id="A0A5P9CQ13"/>
<evidence type="ECO:0000256" key="4">
    <source>
        <dbReference type="ARBA" id="ARBA00022833"/>
    </source>
</evidence>
<evidence type="ECO:0000256" key="5">
    <source>
        <dbReference type="SAM" id="SignalP"/>
    </source>
</evidence>